<feature type="transmembrane region" description="Helical" evidence="2">
    <location>
        <begin position="68"/>
        <end position="90"/>
    </location>
</feature>
<evidence type="ECO:0008006" key="5">
    <source>
        <dbReference type="Google" id="ProtNLM"/>
    </source>
</evidence>
<evidence type="ECO:0000313" key="3">
    <source>
        <dbReference type="EMBL" id="ORB11704.1"/>
    </source>
</evidence>
<feature type="region of interest" description="Disordered" evidence="1">
    <location>
        <begin position="495"/>
        <end position="588"/>
    </location>
</feature>
<proteinExistence type="predicted"/>
<evidence type="ECO:0000256" key="1">
    <source>
        <dbReference type="SAM" id="MobiDB-lite"/>
    </source>
</evidence>
<feature type="transmembrane region" description="Helical" evidence="2">
    <location>
        <begin position="102"/>
        <end position="125"/>
    </location>
</feature>
<keyword evidence="2" id="KW-0812">Transmembrane</keyword>
<gene>
    <name evidence="3" type="ORF">BST37_18500</name>
</gene>
<dbReference type="Pfam" id="PF14362">
    <property type="entry name" value="DUF4407"/>
    <property type="match status" value="1"/>
</dbReference>
<protein>
    <recommendedName>
        <fullName evidence="5">DUF4407 domain-containing protein</fullName>
    </recommendedName>
</protein>
<feature type="transmembrane region" description="Helical" evidence="2">
    <location>
        <begin position="266"/>
        <end position="295"/>
    </location>
</feature>
<name>A0ABX3T3D9_9MYCO</name>
<dbReference type="RefSeq" id="WP_083089225.1">
    <property type="nucleotide sequence ID" value="NZ_AP022583.1"/>
</dbReference>
<reference evidence="3 4" key="1">
    <citation type="submission" date="2017-02" db="EMBL/GenBank/DDBJ databases">
        <title>The new phylogeny of genus Mycobacterium.</title>
        <authorList>
            <person name="Tortoli E."/>
            <person name="Trovato A."/>
            <person name="Cirillo D.M."/>
        </authorList>
    </citation>
    <scope>NUCLEOTIDE SEQUENCE [LARGE SCALE GENOMIC DNA]</scope>
    <source>
        <strain evidence="3 4">DSM 45145</strain>
    </source>
</reference>
<dbReference type="EMBL" id="MVIC01000045">
    <property type="protein sequence ID" value="ORB11704.1"/>
    <property type="molecule type" value="Genomic_DNA"/>
</dbReference>
<evidence type="ECO:0000256" key="2">
    <source>
        <dbReference type="SAM" id="Phobius"/>
    </source>
</evidence>
<keyword evidence="2" id="KW-0472">Membrane</keyword>
<evidence type="ECO:0000313" key="4">
    <source>
        <dbReference type="Proteomes" id="UP000192374"/>
    </source>
</evidence>
<dbReference type="InterPro" id="IPR025519">
    <property type="entry name" value="DUF4407"/>
</dbReference>
<organism evidence="3 4">
    <name type="scientific">Mycobacterium noviomagense</name>
    <dbReference type="NCBI Taxonomy" id="459858"/>
    <lineage>
        <taxon>Bacteria</taxon>
        <taxon>Bacillati</taxon>
        <taxon>Actinomycetota</taxon>
        <taxon>Actinomycetes</taxon>
        <taxon>Mycobacteriales</taxon>
        <taxon>Mycobacteriaceae</taxon>
        <taxon>Mycobacterium</taxon>
    </lineage>
</organism>
<accession>A0ABX3T3D9</accession>
<keyword evidence="4" id="KW-1185">Reference proteome</keyword>
<comment type="caution">
    <text evidence="3">The sequence shown here is derived from an EMBL/GenBank/DDBJ whole genome shotgun (WGS) entry which is preliminary data.</text>
</comment>
<feature type="transmembrane region" description="Helical" evidence="2">
    <location>
        <begin position="41"/>
        <end position="62"/>
    </location>
</feature>
<sequence length="588" mass="62365">MSAHTVPEPRSTGSRLEVALTWLGGGHVDELGERHERSTHAIAGVVVLLGAVLAWIAATVVVGQSVRWPVAAVLPLTLVVGLLVGAVTRATANGPIRSRAGVLARGAVAVGVGVLVAELAGLVMFSGSIDRRLQEQAAQRADSTPAVAQASGQLDRARAARAALDQAVEQARAQRDEVLVIARCEYHPTPACPQTRITGVPGTGPETRASNELLADAQRELDTALAARERRAPELDATVAADEQALDQARRAAVADADRGLGARWVAMYGLTFASAGVLVLRLLTVAFCALLYLLPLVLRLWRGETTYERHAAARDERDRAELQADTAIAVKRAEVREAAETMWAEQQLASARLAVEAQTEIDRAQHRRRVAEAIEGPVRAASERVSEADDDDMYLPIAAEAEAASKAAMQAVQLPAGKEPAVENLPAPVETGAVEPQQQRGSPLIPDVTKAAARWVRPLVPGFVARAIDTTTQPLRAARQVFEEVEEISFSLKRTRRVTVSAEERVGQSPPEASAAAEHTTESSLPAPDDEEQSRLGVRFPGHVDFSVGSAGRDQLTASQGPREVEAGGGPPELGAPEGPRQLPPGQ</sequence>
<feature type="compositionally biased region" description="Low complexity" evidence="1">
    <location>
        <begin position="510"/>
        <end position="525"/>
    </location>
</feature>
<dbReference type="Proteomes" id="UP000192374">
    <property type="component" value="Unassembled WGS sequence"/>
</dbReference>
<keyword evidence="2" id="KW-1133">Transmembrane helix</keyword>